<evidence type="ECO:0000256" key="1">
    <source>
        <dbReference type="SAM" id="Phobius"/>
    </source>
</evidence>
<dbReference type="OrthoDB" id="7610693at2759"/>
<proteinExistence type="predicted"/>
<dbReference type="Proteomes" id="UP000215335">
    <property type="component" value="Unassembled WGS sequence"/>
</dbReference>
<accession>A0A232F197</accession>
<evidence type="ECO:0000313" key="3">
    <source>
        <dbReference type="Proteomes" id="UP000215335"/>
    </source>
</evidence>
<keyword evidence="1" id="KW-0472">Membrane</keyword>
<reference evidence="2 3" key="1">
    <citation type="journal article" date="2017" name="Curr. Biol.">
        <title>The Evolution of Venom by Co-option of Single-Copy Genes.</title>
        <authorList>
            <person name="Martinson E.O."/>
            <person name="Mrinalini"/>
            <person name="Kelkar Y.D."/>
            <person name="Chang C.H."/>
            <person name="Werren J.H."/>
        </authorList>
    </citation>
    <scope>NUCLEOTIDE SEQUENCE [LARGE SCALE GENOMIC DNA]</scope>
    <source>
        <strain evidence="2 3">Alberta</strain>
        <tissue evidence="2">Whole body</tissue>
    </source>
</reference>
<keyword evidence="3" id="KW-1185">Reference proteome</keyword>
<organism evidence="2 3">
    <name type="scientific">Trichomalopsis sarcophagae</name>
    <dbReference type="NCBI Taxonomy" id="543379"/>
    <lineage>
        <taxon>Eukaryota</taxon>
        <taxon>Metazoa</taxon>
        <taxon>Ecdysozoa</taxon>
        <taxon>Arthropoda</taxon>
        <taxon>Hexapoda</taxon>
        <taxon>Insecta</taxon>
        <taxon>Pterygota</taxon>
        <taxon>Neoptera</taxon>
        <taxon>Endopterygota</taxon>
        <taxon>Hymenoptera</taxon>
        <taxon>Apocrita</taxon>
        <taxon>Proctotrupomorpha</taxon>
        <taxon>Chalcidoidea</taxon>
        <taxon>Pteromalidae</taxon>
        <taxon>Pteromalinae</taxon>
        <taxon>Trichomalopsis</taxon>
    </lineage>
</organism>
<dbReference type="EMBL" id="NNAY01001290">
    <property type="protein sequence ID" value="OXU24471.1"/>
    <property type="molecule type" value="Genomic_DNA"/>
</dbReference>
<comment type="caution">
    <text evidence="2">The sequence shown here is derived from an EMBL/GenBank/DDBJ whole genome shotgun (WGS) entry which is preliminary data.</text>
</comment>
<dbReference type="AlphaFoldDB" id="A0A232F197"/>
<keyword evidence="1" id="KW-1133">Transmembrane helix</keyword>
<keyword evidence="1" id="KW-0812">Transmembrane</keyword>
<feature type="transmembrane region" description="Helical" evidence="1">
    <location>
        <begin position="34"/>
        <end position="54"/>
    </location>
</feature>
<protein>
    <submittedName>
        <fullName evidence="2">Uncharacterized protein</fullName>
    </submittedName>
</protein>
<gene>
    <name evidence="2" type="ORF">TSAR_000253</name>
</gene>
<evidence type="ECO:0000313" key="2">
    <source>
        <dbReference type="EMBL" id="OXU24471.1"/>
    </source>
</evidence>
<sequence length="70" mass="7641">MYLTRTAQYALRLSLTQPAGPAAPVFRRNSVDRGTASAVVLATAGLSMSMFSLVQMQSSSTNHNRLRRVQ</sequence>
<name>A0A232F197_9HYME</name>